<name>A0ABR4P2V3_9HELO</name>
<proteinExistence type="predicted"/>
<sequence>MAQANDAPIMPTLKRNRVSFPGIHSKETCSHRSCTAITDFAERFRVLGNYFRTALVLLTVETILRRYLRITFKGLGFVLEHHLIAWLHLLSVSVTILVGMCVGAGPAIRFWNDPEPSERDGLTQRLTGLLTRLEAGATISTEERAELTCEIHDVTVDLANLSFSNFKGGTAPIHESLEWAIVERTRAYAETIDTHLVRLGMATDDRGFPISFHLCVEGEILWRTILAHEQRRATLESPPPRTYLYDLSYLQHIMELRKVSMRLFTQHILETRFDMRLRRQLVVRLLQQYLWIEEDIGKVLVEDPSEYLYSQDDDDETALDTIDGPGLEESLYLSSLDEEVIEARQIELKYHEMLDLLAVTVRRLPDEIPVVDDNGPEAQKAHDEDVKEDILKNGVCKKCRCERRELKAQLEKDGLYPMSQMATIAIYLGA</sequence>
<evidence type="ECO:0000313" key="1">
    <source>
        <dbReference type="EMBL" id="KAL3417639.1"/>
    </source>
</evidence>
<comment type="caution">
    <text evidence="1">The sequence shown here is derived from an EMBL/GenBank/DDBJ whole genome shotgun (WGS) entry which is preliminary data.</text>
</comment>
<gene>
    <name evidence="1" type="ORF">PVAG01_10649</name>
</gene>
<reference evidence="1 2" key="1">
    <citation type="submission" date="2024-06" db="EMBL/GenBank/DDBJ databases">
        <title>Complete genome of Phlyctema vagabunda strain 19-DSS-EL-015.</title>
        <authorList>
            <person name="Fiorenzani C."/>
        </authorList>
    </citation>
    <scope>NUCLEOTIDE SEQUENCE [LARGE SCALE GENOMIC DNA]</scope>
    <source>
        <strain evidence="1 2">19-DSS-EL-015</strain>
    </source>
</reference>
<dbReference type="EMBL" id="JBFCZG010000010">
    <property type="protein sequence ID" value="KAL3417639.1"/>
    <property type="molecule type" value="Genomic_DNA"/>
</dbReference>
<keyword evidence="2" id="KW-1185">Reference proteome</keyword>
<evidence type="ECO:0000313" key="2">
    <source>
        <dbReference type="Proteomes" id="UP001629113"/>
    </source>
</evidence>
<organism evidence="1 2">
    <name type="scientific">Phlyctema vagabunda</name>
    <dbReference type="NCBI Taxonomy" id="108571"/>
    <lineage>
        <taxon>Eukaryota</taxon>
        <taxon>Fungi</taxon>
        <taxon>Dikarya</taxon>
        <taxon>Ascomycota</taxon>
        <taxon>Pezizomycotina</taxon>
        <taxon>Leotiomycetes</taxon>
        <taxon>Helotiales</taxon>
        <taxon>Dermateaceae</taxon>
        <taxon>Phlyctema</taxon>
    </lineage>
</organism>
<dbReference type="Proteomes" id="UP001629113">
    <property type="component" value="Unassembled WGS sequence"/>
</dbReference>
<accession>A0ABR4P2V3</accession>
<protein>
    <submittedName>
        <fullName evidence="1">Uncharacterized protein</fullName>
    </submittedName>
</protein>